<dbReference type="AlphaFoldDB" id="A0A0R0LYD5"/>
<evidence type="ECO:0000313" key="2">
    <source>
        <dbReference type="Proteomes" id="UP000051530"/>
    </source>
</evidence>
<sequence length="52" mass="6089">NLLQDKLLEKMAIDALKSNIKYCEGNKIPLENNLHKKYGLQHMPHIDFVLKK</sequence>
<name>A0A0R0LYD5_9MICR</name>
<accession>A0A0R0LYD5</accession>
<feature type="non-terminal residue" evidence="1">
    <location>
        <position position="1"/>
    </location>
</feature>
<keyword evidence="2" id="KW-1185">Reference proteome</keyword>
<comment type="caution">
    <text evidence="1">The sequence shown here is derived from an EMBL/GenBank/DDBJ whole genome shotgun (WGS) entry which is preliminary data.</text>
</comment>
<organism evidence="1 2">
    <name type="scientific">Pseudoloma neurophilia</name>
    <dbReference type="NCBI Taxonomy" id="146866"/>
    <lineage>
        <taxon>Eukaryota</taxon>
        <taxon>Fungi</taxon>
        <taxon>Fungi incertae sedis</taxon>
        <taxon>Microsporidia</taxon>
        <taxon>Pseudoloma</taxon>
    </lineage>
</organism>
<protein>
    <submittedName>
        <fullName evidence="1">Uncharacterized protein</fullName>
    </submittedName>
</protein>
<evidence type="ECO:0000313" key="1">
    <source>
        <dbReference type="EMBL" id="KRH92414.1"/>
    </source>
</evidence>
<reference evidence="1 2" key="1">
    <citation type="submission" date="2015-07" db="EMBL/GenBank/DDBJ databases">
        <title>The genome of Pseudoloma neurophilia, a relevant intracellular parasite of the zebrafish.</title>
        <authorList>
            <person name="Ndikumana S."/>
            <person name="Pelin A."/>
            <person name="Sanders J."/>
            <person name="Corradi N."/>
        </authorList>
    </citation>
    <scope>NUCLEOTIDE SEQUENCE [LARGE SCALE GENOMIC DNA]</scope>
    <source>
        <strain evidence="1 2">MK1</strain>
    </source>
</reference>
<dbReference type="VEuPathDB" id="MicrosporidiaDB:M153_62600003"/>
<dbReference type="EMBL" id="LGUB01000942">
    <property type="protein sequence ID" value="KRH92414.1"/>
    <property type="molecule type" value="Genomic_DNA"/>
</dbReference>
<dbReference type="Proteomes" id="UP000051530">
    <property type="component" value="Unassembled WGS sequence"/>
</dbReference>
<gene>
    <name evidence="1" type="ORF">M153_62600003</name>
</gene>
<proteinExistence type="predicted"/>